<organism evidence="1">
    <name type="scientific">Anguilla anguilla</name>
    <name type="common">European freshwater eel</name>
    <name type="synonym">Muraena anguilla</name>
    <dbReference type="NCBI Taxonomy" id="7936"/>
    <lineage>
        <taxon>Eukaryota</taxon>
        <taxon>Metazoa</taxon>
        <taxon>Chordata</taxon>
        <taxon>Craniata</taxon>
        <taxon>Vertebrata</taxon>
        <taxon>Euteleostomi</taxon>
        <taxon>Actinopterygii</taxon>
        <taxon>Neopterygii</taxon>
        <taxon>Teleostei</taxon>
        <taxon>Anguilliformes</taxon>
        <taxon>Anguillidae</taxon>
        <taxon>Anguilla</taxon>
    </lineage>
</organism>
<dbReference type="EMBL" id="GBXM01041610">
    <property type="protein sequence ID" value="JAH66967.1"/>
    <property type="molecule type" value="Transcribed_RNA"/>
</dbReference>
<evidence type="ECO:0000313" key="1">
    <source>
        <dbReference type="EMBL" id="JAH66967.1"/>
    </source>
</evidence>
<protein>
    <submittedName>
        <fullName evidence="1">Uncharacterized protein</fullName>
    </submittedName>
</protein>
<accession>A0A0E9UMF0</accession>
<sequence>MQGTAAQDGRFLLSSEQKSRLIFCHE</sequence>
<reference evidence="1" key="1">
    <citation type="submission" date="2014-11" db="EMBL/GenBank/DDBJ databases">
        <authorList>
            <person name="Amaro Gonzalez C."/>
        </authorList>
    </citation>
    <scope>NUCLEOTIDE SEQUENCE</scope>
</reference>
<dbReference type="EMBL" id="GBXM01052114">
    <property type="protein sequence ID" value="JAH56463.1"/>
    <property type="molecule type" value="Transcribed_RNA"/>
</dbReference>
<proteinExistence type="predicted"/>
<reference evidence="1" key="2">
    <citation type="journal article" date="2015" name="Fish Shellfish Immunol.">
        <title>Early steps in the European eel (Anguilla anguilla)-Vibrio vulnificus interaction in the gills: Role of the RtxA13 toxin.</title>
        <authorList>
            <person name="Callol A."/>
            <person name="Pajuelo D."/>
            <person name="Ebbesson L."/>
            <person name="Teles M."/>
            <person name="MacKenzie S."/>
            <person name="Amaro C."/>
        </authorList>
    </citation>
    <scope>NUCLEOTIDE SEQUENCE</scope>
</reference>
<dbReference type="AlphaFoldDB" id="A0A0E9UMF0"/>
<name>A0A0E9UMF0_ANGAN</name>